<proteinExistence type="predicted"/>
<protein>
    <submittedName>
        <fullName evidence="3">Uncharacterized protein</fullName>
    </submittedName>
</protein>
<keyword evidence="1" id="KW-0175">Coiled coil</keyword>
<accession>A0A6G1IUH8</accession>
<reference evidence="3" key="1">
    <citation type="journal article" date="2020" name="Stud. Mycol.">
        <title>101 Dothideomycetes genomes: a test case for predicting lifestyles and emergence of pathogens.</title>
        <authorList>
            <person name="Haridas S."/>
            <person name="Albert R."/>
            <person name="Binder M."/>
            <person name="Bloem J."/>
            <person name="Labutti K."/>
            <person name="Salamov A."/>
            <person name="Andreopoulos B."/>
            <person name="Baker S."/>
            <person name="Barry K."/>
            <person name="Bills G."/>
            <person name="Bluhm B."/>
            <person name="Cannon C."/>
            <person name="Castanera R."/>
            <person name="Culley D."/>
            <person name="Daum C."/>
            <person name="Ezra D."/>
            <person name="Gonzalez J."/>
            <person name="Henrissat B."/>
            <person name="Kuo A."/>
            <person name="Liang C."/>
            <person name="Lipzen A."/>
            <person name="Lutzoni F."/>
            <person name="Magnuson J."/>
            <person name="Mondo S."/>
            <person name="Nolan M."/>
            <person name="Ohm R."/>
            <person name="Pangilinan J."/>
            <person name="Park H.-J."/>
            <person name="Ramirez L."/>
            <person name="Alfaro M."/>
            <person name="Sun H."/>
            <person name="Tritt A."/>
            <person name="Yoshinaga Y."/>
            <person name="Zwiers L.-H."/>
            <person name="Turgeon B."/>
            <person name="Goodwin S."/>
            <person name="Spatafora J."/>
            <person name="Crous P."/>
            <person name="Grigoriev I."/>
        </authorList>
    </citation>
    <scope>NUCLEOTIDE SEQUENCE</scope>
    <source>
        <strain evidence="3">CBS 122367</strain>
    </source>
</reference>
<feature type="region of interest" description="Disordered" evidence="2">
    <location>
        <begin position="313"/>
        <end position="334"/>
    </location>
</feature>
<gene>
    <name evidence="3" type="ORF">K458DRAFT_488998</name>
</gene>
<evidence type="ECO:0000256" key="1">
    <source>
        <dbReference type="SAM" id="Coils"/>
    </source>
</evidence>
<keyword evidence="4" id="KW-1185">Reference proteome</keyword>
<dbReference type="EMBL" id="MU005589">
    <property type="protein sequence ID" value="KAF2681892.1"/>
    <property type="molecule type" value="Genomic_DNA"/>
</dbReference>
<evidence type="ECO:0000256" key="2">
    <source>
        <dbReference type="SAM" id="MobiDB-lite"/>
    </source>
</evidence>
<organism evidence="3 4">
    <name type="scientific">Lentithecium fluviatile CBS 122367</name>
    <dbReference type="NCBI Taxonomy" id="1168545"/>
    <lineage>
        <taxon>Eukaryota</taxon>
        <taxon>Fungi</taxon>
        <taxon>Dikarya</taxon>
        <taxon>Ascomycota</taxon>
        <taxon>Pezizomycotina</taxon>
        <taxon>Dothideomycetes</taxon>
        <taxon>Pleosporomycetidae</taxon>
        <taxon>Pleosporales</taxon>
        <taxon>Massarineae</taxon>
        <taxon>Lentitheciaceae</taxon>
        <taxon>Lentithecium</taxon>
    </lineage>
</organism>
<feature type="region of interest" description="Disordered" evidence="2">
    <location>
        <begin position="164"/>
        <end position="183"/>
    </location>
</feature>
<feature type="coiled-coil region" evidence="1">
    <location>
        <begin position="76"/>
        <end position="117"/>
    </location>
</feature>
<feature type="coiled-coil region" evidence="1">
    <location>
        <begin position="184"/>
        <end position="286"/>
    </location>
</feature>
<feature type="coiled-coil region" evidence="1">
    <location>
        <begin position="12"/>
        <end position="50"/>
    </location>
</feature>
<sequence length="409" mass="46866">MNPPTNIDGEPEARLREQKTRYEAQIADLKTEHTQRLRELQDRNHDMSQAYDAMWAAVRMEVGSLVDGFEGLRRVLRQVIHENQAFKEANEALKRDNEALANENDILEEKWRDAEDRSICTHEQWSVSFTALMDKVFALKRENERMKEIITDLDGAEHIEIRDSENETPTQTRISSSSEHDAAERRIRAELNALRDRCARLERHRYREAREDALSHEYPQRVKELTILSDALKEEVRVLTAETVKLNAGTALSEPQNGNAVVRIQSKELRARIARLRAQKKRLRRHWFETATQIHQMWRKPHKGFEQSVEPLEGAGPEERLGGCNPAGAEEGPAATRDVGVQTDFGYGSPGEAYRSDISSEDEEEIDAVSGGDFVSRLEMQMEMSVGGETLVCSETESEIERDAEWDWV</sequence>
<name>A0A6G1IUH8_9PLEO</name>
<dbReference type="AlphaFoldDB" id="A0A6G1IUH8"/>
<dbReference type="Proteomes" id="UP000799291">
    <property type="component" value="Unassembled WGS sequence"/>
</dbReference>
<evidence type="ECO:0000313" key="3">
    <source>
        <dbReference type="EMBL" id="KAF2681892.1"/>
    </source>
</evidence>
<feature type="region of interest" description="Disordered" evidence="2">
    <location>
        <begin position="346"/>
        <end position="366"/>
    </location>
</feature>
<evidence type="ECO:0000313" key="4">
    <source>
        <dbReference type="Proteomes" id="UP000799291"/>
    </source>
</evidence>
<feature type="compositionally biased region" description="Polar residues" evidence="2">
    <location>
        <begin position="167"/>
        <end position="177"/>
    </location>
</feature>